<keyword evidence="8" id="KW-0378">Hydrolase</keyword>
<dbReference type="Gene3D" id="3.20.20.300">
    <property type="entry name" value="Glycoside hydrolase, family 3, N-terminal domain"/>
    <property type="match status" value="1"/>
</dbReference>
<evidence type="ECO:0000256" key="1">
    <source>
        <dbReference type="ARBA" id="ARBA00000448"/>
    </source>
</evidence>
<dbReference type="SMART" id="SM01217">
    <property type="entry name" value="Fn3_like"/>
    <property type="match status" value="1"/>
</dbReference>
<evidence type="ECO:0000256" key="2">
    <source>
        <dbReference type="ARBA" id="ARBA00004613"/>
    </source>
</evidence>
<dbReference type="InterPro" id="IPR036881">
    <property type="entry name" value="Glyco_hydro_3_C_sf"/>
</dbReference>
<feature type="domain" description="Fibronectin type III-like" evidence="19">
    <location>
        <begin position="702"/>
        <end position="774"/>
    </location>
</feature>
<evidence type="ECO:0000259" key="19">
    <source>
        <dbReference type="SMART" id="SM01217"/>
    </source>
</evidence>
<dbReference type="STRING" id="5599.A0A177D2A9"/>
<protein>
    <recommendedName>
        <fullName evidence="14">Probable beta-glucosidase G</fullName>
        <ecNumber evidence="5">3.2.1.21</ecNumber>
    </recommendedName>
    <alternativeName>
        <fullName evidence="15">Beta-D-glucoside glucohydrolase G</fullName>
    </alternativeName>
    <alternativeName>
        <fullName evidence="16">Cellobiase G</fullName>
    </alternativeName>
    <alternativeName>
        <fullName evidence="17">Gentiobiase G</fullName>
    </alternativeName>
</protein>
<evidence type="ECO:0000256" key="13">
    <source>
        <dbReference type="ARBA" id="ARBA00024983"/>
    </source>
</evidence>
<dbReference type="FunFam" id="3.20.20.300:FF:000002">
    <property type="entry name" value="Probable beta-glucosidase"/>
    <property type="match status" value="1"/>
</dbReference>
<comment type="function">
    <text evidence="13">Beta-glucosidases are one of a number of cellulolytic enzymes involved in the degradation of cellulosic biomass. Catalyzes the last step releasing glucose from the inhibitory cellobiose.</text>
</comment>
<evidence type="ECO:0000256" key="17">
    <source>
        <dbReference type="ARBA" id="ARBA00041808"/>
    </source>
</evidence>
<keyword evidence="10" id="KW-0119">Carbohydrate metabolism</keyword>
<evidence type="ECO:0000256" key="9">
    <source>
        <dbReference type="ARBA" id="ARBA00023180"/>
    </source>
</evidence>
<evidence type="ECO:0000256" key="3">
    <source>
        <dbReference type="ARBA" id="ARBA00004987"/>
    </source>
</evidence>
<dbReference type="EC" id="3.2.1.21" evidence="5"/>
<keyword evidence="21" id="KW-1185">Reference proteome</keyword>
<dbReference type="GO" id="GO:0009251">
    <property type="term" value="P:glucan catabolic process"/>
    <property type="evidence" value="ECO:0007669"/>
    <property type="project" value="TreeGrafter"/>
</dbReference>
<evidence type="ECO:0000256" key="15">
    <source>
        <dbReference type="ARBA" id="ARBA00041276"/>
    </source>
</evidence>
<evidence type="ECO:0000256" key="16">
    <source>
        <dbReference type="ARBA" id="ARBA00041601"/>
    </source>
</evidence>
<evidence type="ECO:0000313" key="20">
    <source>
        <dbReference type="EMBL" id="OAG13292.1"/>
    </source>
</evidence>
<dbReference type="RefSeq" id="XP_018378713.1">
    <property type="nucleotide sequence ID" value="XM_018529059.1"/>
</dbReference>
<dbReference type="InterPro" id="IPR036962">
    <property type="entry name" value="Glyco_hydro_3_N_sf"/>
</dbReference>
<evidence type="ECO:0000256" key="8">
    <source>
        <dbReference type="ARBA" id="ARBA00022801"/>
    </source>
</evidence>
<dbReference type="GeneID" id="29114653"/>
<evidence type="ECO:0000313" key="21">
    <source>
        <dbReference type="Proteomes" id="UP000077248"/>
    </source>
</evidence>
<dbReference type="InterPro" id="IPR050288">
    <property type="entry name" value="Cellulose_deg_GH3"/>
</dbReference>
<comment type="catalytic activity">
    <reaction evidence="1">
        <text>Hydrolysis of terminal, non-reducing beta-D-glucosyl residues with release of beta-D-glucose.</text>
        <dbReference type="EC" id="3.2.1.21"/>
    </reaction>
</comment>
<dbReference type="InterPro" id="IPR002772">
    <property type="entry name" value="Glyco_hydro_3_C"/>
</dbReference>
<dbReference type="InterPro" id="IPR001764">
    <property type="entry name" value="Glyco_hydro_3_N"/>
</dbReference>
<dbReference type="PRINTS" id="PR00133">
    <property type="entry name" value="GLHYDRLASE3"/>
</dbReference>
<dbReference type="Gene3D" id="3.40.50.1700">
    <property type="entry name" value="Glycoside hydrolase family 3 C-terminal domain"/>
    <property type="match status" value="1"/>
</dbReference>
<reference evidence="20 21" key="1">
    <citation type="submission" date="2016-05" db="EMBL/GenBank/DDBJ databases">
        <title>Comparative analysis of secretome profiles of manganese(II)-oxidizing ascomycete fungi.</title>
        <authorList>
            <consortium name="DOE Joint Genome Institute"/>
            <person name="Zeiner C.A."/>
            <person name="Purvine S.O."/>
            <person name="Zink E.M."/>
            <person name="Wu S."/>
            <person name="Pasa-Tolic L."/>
            <person name="Chaput D.L."/>
            <person name="Haridas S."/>
            <person name="Grigoriev I.V."/>
            <person name="Santelli C.M."/>
            <person name="Hansel C.M."/>
        </authorList>
    </citation>
    <scope>NUCLEOTIDE SEQUENCE [LARGE SCALE GENOMIC DNA]</scope>
    <source>
        <strain evidence="20 21">SRC1lrK2f</strain>
    </source>
</reference>
<dbReference type="PANTHER" id="PTHR42715:SF12">
    <property type="entry name" value="BETA-GLUCOSIDASE G-RELATED"/>
    <property type="match status" value="1"/>
</dbReference>
<evidence type="ECO:0000256" key="18">
    <source>
        <dbReference type="SAM" id="SignalP"/>
    </source>
</evidence>
<comment type="similarity">
    <text evidence="4">Belongs to the glycosyl hydrolase 3 family.</text>
</comment>
<evidence type="ECO:0000256" key="14">
    <source>
        <dbReference type="ARBA" id="ARBA00039579"/>
    </source>
</evidence>
<dbReference type="Proteomes" id="UP000077248">
    <property type="component" value="Unassembled WGS sequence"/>
</dbReference>
<dbReference type="VEuPathDB" id="FungiDB:CC77DRAFT_1067993"/>
<dbReference type="GO" id="GO:0008422">
    <property type="term" value="F:beta-glucosidase activity"/>
    <property type="evidence" value="ECO:0007669"/>
    <property type="project" value="UniProtKB-EC"/>
</dbReference>
<organism evidence="20 21">
    <name type="scientific">Alternaria alternata</name>
    <name type="common">Alternaria rot fungus</name>
    <name type="synonym">Torula alternata</name>
    <dbReference type="NCBI Taxonomy" id="5599"/>
    <lineage>
        <taxon>Eukaryota</taxon>
        <taxon>Fungi</taxon>
        <taxon>Dikarya</taxon>
        <taxon>Ascomycota</taxon>
        <taxon>Pezizomycotina</taxon>
        <taxon>Dothideomycetes</taxon>
        <taxon>Pleosporomycetidae</taxon>
        <taxon>Pleosporales</taxon>
        <taxon>Pleosporineae</taxon>
        <taxon>Pleosporaceae</taxon>
        <taxon>Alternaria</taxon>
        <taxon>Alternaria sect. Alternaria</taxon>
        <taxon>Alternaria alternata complex</taxon>
    </lineage>
</organism>
<evidence type="ECO:0000256" key="6">
    <source>
        <dbReference type="ARBA" id="ARBA00022525"/>
    </source>
</evidence>
<evidence type="ECO:0000256" key="10">
    <source>
        <dbReference type="ARBA" id="ARBA00023277"/>
    </source>
</evidence>
<sequence length="787" mass="84810">MRVAKVVTLLSTSLPIYSVWAADASIRIPLSWTEATVKATHFVSQLNTTEKIGLVTGSYGSSPSLPCVGTLVAIERLNYTGLCLSDGPAGLSRSDGVSVFASGITVAATWDRRLMYERGLAIGQGFRAKGAHVHLGPAAGPMGRHARSGRNWEGFGPDPYLAGVAMNESIFGIQGAGVQTSSKHYIGNEQETQRTRSTREDGTVIEAVSANIDDRTLHELYIWPFANAVHAGTTSVMCGYNRVNSTYACANQEILNNILKDELAFPGYVVSDWDATHSTVGTVNAGLDMEMPGTTSPTGIYYFGESLADAIEAGNISSARLDDMATRVMTPYFRLIQDEDFPVTDPASGPVFLTYTYGHQSPLAASFPETPARDVRGDHAKGIRELGAAGTVLLKNLNKTLPFSNETSFGVFGNDLPDPTIGSVFLNYGNAAMGYPMGTLDIGGGSGTVRHTNLVSPLEAIRNKVRSLGGRVQWLFDNDEIADGRFRSIYPVPQVCLIFLKAFATEGSDRSDLDFHWNATLAVESTAKLCPNTVVVTHGPGVVLMPWADNENVTAILAAHYPGEETGNSITDVLWGDVQPSGRLPYSIPKAAADYGPPIVELPRNVTDPDAWQADYVEGQLIDYRRFDANDDLEPHYEFGFGLSYTSFVMSHELNVELRGMPLTPVPDKSKGIAPGGLRDLWTVVAVATVNITNNGGRAGSAVPQLYLSLPQDTTPAGTPVKVLRGFEKVHLLPGETQAVTFNLMRRDVSFWDVDSKTWTIPAGSIRFTTGFSAKDLHAVCDVVVLV</sequence>
<dbReference type="Pfam" id="PF01915">
    <property type="entry name" value="Glyco_hydro_3_C"/>
    <property type="match status" value="1"/>
</dbReference>
<dbReference type="Pfam" id="PF00933">
    <property type="entry name" value="Glyco_hydro_3"/>
    <property type="match status" value="1"/>
</dbReference>
<keyword evidence="11" id="KW-0326">Glycosidase</keyword>
<comment type="subcellular location">
    <subcellularLocation>
        <location evidence="2">Secreted</location>
    </subcellularLocation>
</comment>
<dbReference type="Gene3D" id="2.60.40.10">
    <property type="entry name" value="Immunoglobulins"/>
    <property type="match status" value="1"/>
</dbReference>
<dbReference type="Pfam" id="PF14310">
    <property type="entry name" value="Fn3-like"/>
    <property type="match status" value="1"/>
</dbReference>
<evidence type="ECO:0000256" key="12">
    <source>
        <dbReference type="ARBA" id="ARBA00023326"/>
    </source>
</evidence>
<evidence type="ECO:0000256" key="4">
    <source>
        <dbReference type="ARBA" id="ARBA00005336"/>
    </source>
</evidence>
<comment type="pathway">
    <text evidence="3">Glycan metabolism; cellulose degradation.</text>
</comment>
<dbReference type="InterPro" id="IPR013783">
    <property type="entry name" value="Ig-like_fold"/>
</dbReference>
<name>A0A177D2A9_ALTAL</name>
<dbReference type="SUPFAM" id="SSF52279">
    <property type="entry name" value="Beta-D-glucan exohydrolase, C-terminal domain"/>
    <property type="match status" value="1"/>
</dbReference>
<keyword evidence="7 18" id="KW-0732">Signal</keyword>
<keyword evidence="12" id="KW-0624">Polysaccharide degradation</keyword>
<dbReference type="InterPro" id="IPR017853">
    <property type="entry name" value="GH"/>
</dbReference>
<evidence type="ECO:0000256" key="11">
    <source>
        <dbReference type="ARBA" id="ARBA00023295"/>
    </source>
</evidence>
<evidence type="ECO:0000256" key="7">
    <source>
        <dbReference type="ARBA" id="ARBA00022729"/>
    </source>
</evidence>
<proteinExistence type="inferred from homology"/>
<dbReference type="PANTHER" id="PTHR42715">
    <property type="entry name" value="BETA-GLUCOSIDASE"/>
    <property type="match status" value="1"/>
</dbReference>
<dbReference type="OMA" id="KFRSIYP"/>
<keyword evidence="6" id="KW-0964">Secreted</keyword>
<keyword evidence="9" id="KW-0325">Glycoprotein</keyword>
<feature type="signal peptide" evidence="18">
    <location>
        <begin position="1"/>
        <end position="21"/>
    </location>
</feature>
<dbReference type="GO" id="GO:0005576">
    <property type="term" value="C:extracellular region"/>
    <property type="evidence" value="ECO:0007669"/>
    <property type="project" value="UniProtKB-SubCell"/>
</dbReference>
<dbReference type="SUPFAM" id="SSF51445">
    <property type="entry name" value="(Trans)glycosidases"/>
    <property type="match status" value="1"/>
</dbReference>
<evidence type="ECO:0000256" key="5">
    <source>
        <dbReference type="ARBA" id="ARBA00012744"/>
    </source>
</evidence>
<dbReference type="KEGG" id="aalt:CC77DRAFT_1067993"/>
<accession>A0A177D2A9</accession>
<dbReference type="InterPro" id="IPR026891">
    <property type="entry name" value="Fn3-like"/>
</dbReference>
<dbReference type="AlphaFoldDB" id="A0A177D2A9"/>
<gene>
    <name evidence="20" type="ORF">CC77DRAFT_1067993</name>
</gene>
<feature type="chain" id="PRO_5008058913" description="Probable beta-glucosidase G" evidence="18">
    <location>
        <begin position="22"/>
        <end position="787"/>
    </location>
</feature>
<dbReference type="EMBL" id="KV441515">
    <property type="protein sequence ID" value="OAG13292.1"/>
    <property type="molecule type" value="Genomic_DNA"/>
</dbReference>